<dbReference type="EMBL" id="DS113405">
    <property type="protein sequence ID" value="EAY07219.1"/>
    <property type="molecule type" value="Genomic_DNA"/>
</dbReference>
<dbReference type="Proteomes" id="UP000001542">
    <property type="component" value="Unassembled WGS sequence"/>
</dbReference>
<dbReference type="AlphaFoldDB" id="A2EJG2"/>
<feature type="compositionally biased region" description="Basic and acidic residues" evidence="5">
    <location>
        <begin position="64"/>
        <end position="108"/>
    </location>
</feature>
<proteinExistence type="inferred from homology"/>
<evidence type="ECO:0000313" key="7">
    <source>
        <dbReference type="Proteomes" id="UP000001542"/>
    </source>
</evidence>
<keyword evidence="7" id="KW-1185">Reference proteome</keyword>
<keyword evidence="4" id="KW-0597">Phosphoprotein</keyword>
<comment type="similarity">
    <text evidence="2">Belongs to the MLF family.</text>
</comment>
<evidence type="ECO:0000256" key="1">
    <source>
        <dbReference type="ARBA" id="ARBA00004496"/>
    </source>
</evidence>
<feature type="compositionally biased region" description="Basic residues" evidence="5">
    <location>
        <begin position="54"/>
        <end position="63"/>
    </location>
</feature>
<feature type="compositionally biased region" description="Basic and acidic residues" evidence="5">
    <location>
        <begin position="122"/>
        <end position="151"/>
    </location>
</feature>
<organism evidence="6 7">
    <name type="scientific">Trichomonas vaginalis (strain ATCC PRA-98 / G3)</name>
    <dbReference type="NCBI Taxonomy" id="412133"/>
    <lineage>
        <taxon>Eukaryota</taxon>
        <taxon>Metamonada</taxon>
        <taxon>Parabasalia</taxon>
        <taxon>Trichomonadida</taxon>
        <taxon>Trichomonadidae</taxon>
        <taxon>Trichomonas</taxon>
    </lineage>
</organism>
<sequence>MFDIFDSPILYRRVPSLFEVARAMQRQRMLEDLWLSDFDVPEMYFYFTSNGSKANKKNKKTRAEKRLAKSQKEQEAKSEESPKEEIPAKEEEKPVEDKKQEEAPKAPEEAVIPSNESATPIETEKTDIEALKVEETKEEVEAPKSEEKPEEVPEPMKISPSFSEELPKLEETPVLEEAKVEPESSIKQSKSEELPKLEEKEVIEQKPKEVIPARPEEDDDEFTCETRTITKKGGFKHVIRTERNENTGIIIVTETREIGDKSMSLKRVMYPDGEVEEFESKKNLTDADLEEFKANWIKAFPVE</sequence>
<protein>
    <submittedName>
        <fullName evidence="6">Uncharacterized protein</fullName>
    </submittedName>
</protein>
<dbReference type="VEuPathDB" id="TrichDB:TVAG_050340"/>
<dbReference type="PANTHER" id="PTHR13105">
    <property type="entry name" value="MYELOID LEUKEMIA FACTOR"/>
    <property type="match status" value="1"/>
</dbReference>
<dbReference type="InParanoid" id="A2EJG2"/>
<dbReference type="VEuPathDB" id="TrichDB:TVAGG3_0389720"/>
<name>A2EJG2_TRIV3</name>
<evidence type="ECO:0000256" key="2">
    <source>
        <dbReference type="ARBA" id="ARBA00008332"/>
    </source>
</evidence>
<evidence type="ECO:0000256" key="4">
    <source>
        <dbReference type="ARBA" id="ARBA00022553"/>
    </source>
</evidence>
<dbReference type="SMR" id="A2EJG2"/>
<evidence type="ECO:0000256" key="5">
    <source>
        <dbReference type="SAM" id="MobiDB-lite"/>
    </source>
</evidence>
<dbReference type="GO" id="GO:0005737">
    <property type="term" value="C:cytoplasm"/>
    <property type="evidence" value="ECO:0007669"/>
    <property type="project" value="UniProtKB-SubCell"/>
</dbReference>
<feature type="compositionally biased region" description="Basic and acidic residues" evidence="5">
    <location>
        <begin position="165"/>
        <end position="215"/>
    </location>
</feature>
<accession>A2EJG2</accession>
<gene>
    <name evidence="6" type="ORF">TVAG_050340</name>
</gene>
<dbReference type="InterPro" id="IPR019376">
    <property type="entry name" value="Myeloid_leukemia_factor"/>
</dbReference>
<dbReference type="RefSeq" id="XP_001319442.1">
    <property type="nucleotide sequence ID" value="XM_001319407.1"/>
</dbReference>
<reference evidence="6" key="2">
    <citation type="journal article" date="2007" name="Science">
        <title>Draft genome sequence of the sexually transmitted pathogen Trichomonas vaginalis.</title>
        <authorList>
            <person name="Carlton J.M."/>
            <person name="Hirt R.P."/>
            <person name="Silva J.C."/>
            <person name="Delcher A.L."/>
            <person name="Schatz M."/>
            <person name="Zhao Q."/>
            <person name="Wortman J.R."/>
            <person name="Bidwell S.L."/>
            <person name="Alsmark U.C.M."/>
            <person name="Besteiro S."/>
            <person name="Sicheritz-Ponten T."/>
            <person name="Noel C.J."/>
            <person name="Dacks J.B."/>
            <person name="Foster P.G."/>
            <person name="Simillion C."/>
            <person name="Van de Peer Y."/>
            <person name="Miranda-Saavedra D."/>
            <person name="Barton G.J."/>
            <person name="Westrop G.D."/>
            <person name="Mueller S."/>
            <person name="Dessi D."/>
            <person name="Fiori P.L."/>
            <person name="Ren Q."/>
            <person name="Paulsen I."/>
            <person name="Zhang H."/>
            <person name="Bastida-Corcuera F.D."/>
            <person name="Simoes-Barbosa A."/>
            <person name="Brown M.T."/>
            <person name="Hayes R.D."/>
            <person name="Mukherjee M."/>
            <person name="Okumura C.Y."/>
            <person name="Schneider R."/>
            <person name="Smith A.J."/>
            <person name="Vanacova S."/>
            <person name="Villalvazo M."/>
            <person name="Haas B.J."/>
            <person name="Pertea M."/>
            <person name="Feldblyum T.V."/>
            <person name="Utterback T.R."/>
            <person name="Shu C.L."/>
            <person name="Osoegawa K."/>
            <person name="de Jong P.J."/>
            <person name="Hrdy I."/>
            <person name="Horvathova L."/>
            <person name="Zubacova Z."/>
            <person name="Dolezal P."/>
            <person name="Malik S.B."/>
            <person name="Logsdon J.M. Jr."/>
            <person name="Henze K."/>
            <person name="Gupta A."/>
            <person name="Wang C.C."/>
            <person name="Dunne R.L."/>
            <person name="Upcroft J.A."/>
            <person name="Upcroft P."/>
            <person name="White O."/>
            <person name="Salzberg S.L."/>
            <person name="Tang P."/>
            <person name="Chiu C.-H."/>
            <person name="Lee Y.-S."/>
            <person name="Embley T.M."/>
            <person name="Coombs G.H."/>
            <person name="Mottram J.C."/>
            <person name="Tachezy J."/>
            <person name="Fraser-Liggett C.M."/>
            <person name="Johnson P.J."/>
        </authorList>
    </citation>
    <scope>NUCLEOTIDE SEQUENCE [LARGE SCALE GENOMIC DNA]</scope>
    <source>
        <strain evidence="6">G3</strain>
    </source>
</reference>
<evidence type="ECO:0000313" key="6">
    <source>
        <dbReference type="EMBL" id="EAY07219.1"/>
    </source>
</evidence>
<feature type="region of interest" description="Disordered" evidence="5">
    <location>
        <begin position="54"/>
        <end position="222"/>
    </location>
</feature>
<dbReference type="KEGG" id="tva:4765106"/>
<evidence type="ECO:0000256" key="3">
    <source>
        <dbReference type="ARBA" id="ARBA00022490"/>
    </source>
</evidence>
<comment type="subcellular location">
    <subcellularLocation>
        <location evidence="1">Cytoplasm</location>
    </subcellularLocation>
</comment>
<keyword evidence="3" id="KW-0963">Cytoplasm</keyword>
<reference evidence="6" key="1">
    <citation type="submission" date="2006-10" db="EMBL/GenBank/DDBJ databases">
        <authorList>
            <person name="Amadeo P."/>
            <person name="Zhao Q."/>
            <person name="Wortman J."/>
            <person name="Fraser-Liggett C."/>
            <person name="Carlton J."/>
        </authorList>
    </citation>
    <scope>NUCLEOTIDE SEQUENCE</scope>
    <source>
        <strain evidence="6">G3</strain>
    </source>
</reference>